<dbReference type="GO" id="GO:0044205">
    <property type="term" value="P:'de novo' UMP biosynthetic process"/>
    <property type="evidence" value="ECO:0007669"/>
    <property type="project" value="UniProtKB-UniRule"/>
</dbReference>
<dbReference type="PRINTS" id="PR00097">
    <property type="entry name" value="ANTSNTHASEII"/>
</dbReference>
<feature type="binding site" evidence="8">
    <location>
        <position position="289"/>
    </location>
    <ligand>
        <name>L-glutamine</name>
        <dbReference type="ChEBI" id="CHEBI:58359"/>
    </ligand>
</feature>
<dbReference type="GO" id="GO:0004088">
    <property type="term" value="F:carbamoyl-phosphate synthase (glutamine-hydrolyzing) activity"/>
    <property type="evidence" value="ECO:0007669"/>
    <property type="project" value="UniProtKB-UniRule"/>
</dbReference>
<dbReference type="NCBIfam" id="TIGR01368">
    <property type="entry name" value="CPSaseIIsmall"/>
    <property type="match status" value="1"/>
</dbReference>
<dbReference type="GO" id="GO:0006541">
    <property type="term" value="P:glutamine metabolic process"/>
    <property type="evidence" value="ECO:0007669"/>
    <property type="project" value="InterPro"/>
</dbReference>
<feature type="binding site" evidence="8">
    <location>
        <position position="245"/>
    </location>
    <ligand>
        <name>L-glutamine</name>
        <dbReference type="ChEBI" id="CHEBI:58359"/>
    </ligand>
</feature>
<dbReference type="UniPathway" id="UPA00070">
    <property type="reaction ID" value="UER00115"/>
</dbReference>
<dbReference type="InterPro" id="IPR017926">
    <property type="entry name" value="GATASE"/>
</dbReference>
<organism evidence="10 11">
    <name type="scientific">Alteribacillus bidgolensis</name>
    <dbReference type="NCBI Taxonomy" id="930129"/>
    <lineage>
        <taxon>Bacteria</taxon>
        <taxon>Bacillati</taxon>
        <taxon>Bacillota</taxon>
        <taxon>Bacilli</taxon>
        <taxon>Bacillales</taxon>
        <taxon>Bacillaceae</taxon>
        <taxon>Alteribacillus</taxon>
    </lineage>
</organism>
<dbReference type="UniPathway" id="UPA00068">
    <property type="reaction ID" value="UER00171"/>
</dbReference>
<feature type="region of interest" description="CPSase" evidence="8">
    <location>
        <begin position="1"/>
        <end position="168"/>
    </location>
</feature>
<dbReference type="NCBIfam" id="NF009475">
    <property type="entry name" value="PRK12838.1"/>
    <property type="match status" value="1"/>
</dbReference>
<gene>
    <name evidence="8" type="primary">carA</name>
    <name evidence="10" type="ORF">SAMN05216352_10636</name>
</gene>
<dbReference type="STRING" id="930129.SAMN05216352_10636"/>
<evidence type="ECO:0000256" key="3">
    <source>
        <dbReference type="ARBA" id="ARBA00022598"/>
    </source>
</evidence>
<dbReference type="EC" id="6.3.5.5" evidence="8"/>
<dbReference type="PANTHER" id="PTHR43418">
    <property type="entry name" value="MULTIFUNCTIONAL TRYPTOPHAN BIOSYNTHESIS PROTEIN-RELATED"/>
    <property type="match status" value="1"/>
</dbReference>
<dbReference type="PRINTS" id="PR00099">
    <property type="entry name" value="CPSGATASE"/>
</dbReference>
<dbReference type="InterPro" id="IPR006274">
    <property type="entry name" value="CarbamoylP_synth_ssu"/>
</dbReference>
<dbReference type="Pfam" id="PF00117">
    <property type="entry name" value="GATase"/>
    <property type="match status" value="1"/>
</dbReference>
<comment type="pathway">
    <text evidence="1 8">Amino-acid biosynthesis; L-arginine biosynthesis; carbamoyl phosphate from bicarbonate: step 1/1.</text>
</comment>
<evidence type="ECO:0000313" key="11">
    <source>
        <dbReference type="Proteomes" id="UP000199017"/>
    </source>
</evidence>
<dbReference type="GO" id="GO:0005524">
    <property type="term" value="F:ATP binding"/>
    <property type="evidence" value="ECO:0007669"/>
    <property type="project" value="UniProtKB-UniRule"/>
</dbReference>
<keyword evidence="8" id="KW-0665">Pyrimidine biosynthesis</keyword>
<dbReference type="GO" id="GO:0006207">
    <property type="term" value="P:'de novo' pyrimidine nucleobase biosynthetic process"/>
    <property type="evidence" value="ECO:0007669"/>
    <property type="project" value="InterPro"/>
</dbReference>
<evidence type="ECO:0000256" key="6">
    <source>
        <dbReference type="ARBA" id="ARBA00022962"/>
    </source>
</evidence>
<feature type="binding site" evidence="8">
    <location>
        <position position="248"/>
    </location>
    <ligand>
        <name>L-glutamine</name>
        <dbReference type="ChEBI" id="CHEBI:58359"/>
    </ligand>
</feature>
<dbReference type="PANTHER" id="PTHR43418:SF7">
    <property type="entry name" value="CARBAMOYL-PHOSPHATE SYNTHASE SMALL CHAIN"/>
    <property type="match status" value="1"/>
</dbReference>
<dbReference type="OrthoDB" id="9804328at2"/>
<evidence type="ECO:0000313" key="10">
    <source>
        <dbReference type="EMBL" id="SDI26053.1"/>
    </source>
</evidence>
<dbReference type="EMBL" id="FNDU01000006">
    <property type="protein sequence ID" value="SDI26053.1"/>
    <property type="molecule type" value="Genomic_DNA"/>
</dbReference>
<dbReference type="RefSeq" id="WP_091584914.1">
    <property type="nucleotide sequence ID" value="NZ_FNDU01000006.1"/>
</dbReference>
<keyword evidence="8" id="KW-0055">Arginine biosynthesis</keyword>
<dbReference type="HAMAP" id="MF_01209">
    <property type="entry name" value="CPSase_S_chain"/>
    <property type="match status" value="1"/>
</dbReference>
<evidence type="ECO:0000256" key="8">
    <source>
        <dbReference type="HAMAP-Rule" id="MF_01209"/>
    </source>
</evidence>
<dbReference type="Gene3D" id="3.50.30.20">
    <property type="entry name" value="Carbamoyl-phosphate synthase small subunit, N-terminal domain"/>
    <property type="match status" value="1"/>
</dbReference>
<accession>A0A1G8J4S3</accession>
<dbReference type="InterPro" id="IPR035686">
    <property type="entry name" value="CPSase_GATase1"/>
</dbReference>
<feature type="active site" evidence="8">
    <location>
        <position position="331"/>
    </location>
</feature>
<keyword evidence="3 8" id="KW-0436">Ligase</keyword>
<proteinExistence type="inferred from homology"/>
<dbReference type="InterPro" id="IPR029062">
    <property type="entry name" value="Class_I_gatase-like"/>
</dbReference>
<dbReference type="GO" id="GO:0004359">
    <property type="term" value="F:glutaminase activity"/>
    <property type="evidence" value="ECO:0007669"/>
    <property type="project" value="RHEA"/>
</dbReference>
<dbReference type="Pfam" id="PF00988">
    <property type="entry name" value="CPSase_sm_chain"/>
    <property type="match status" value="1"/>
</dbReference>
<dbReference type="CDD" id="cd01744">
    <property type="entry name" value="GATase1_CPSase"/>
    <property type="match status" value="1"/>
</dbReference>
<dbReference type="InterPro" id="IPR050472">
    <property type="entry name" value="Anth_synth/Amidotransfase"/>
</dbReference>
<keyword evidence="11" id="KW-1185">Reference proteome</keyword>
<keyword evidence="5 8" id="KW-0067">ATP-binding</keyword>
<evidence type="ECO:0000256" key="1">
    <source>
        <dbReference type="ARBA" id="ARBA00005077"/>
    </source>
</evidence>
<feature type="domain" description="Carbamoyl-phosphate synthase small subunit N-terminal" evidence="9">
    <location>
        <begin position="1"/>
        <end position="132"/>
    </location>
</feature>
<comment type="catalytic activity">
    <reaction evidence="7 8">
        <text>hydrogencarbonate + L-glutamine + 2 ATP + H2O = carbamoyl phosphate + L-glutamate + 2 ADP + phosphate + 2 H(+)</text>
        <dbReference type="Rhea" id="RHEA:18633"/>
        <dbReference type="ChEBI" id="CHEBI:15377"/>
        <dbReference type="ChEBI" id="CHEBI:15378"/>
        <dbReference type="ChEBI" id="CHEBI:17544"/>
        <dbReference type="ChEBI" id="CHEBI:29985"/>
        <dbReference type="ChEBI" id="CHEBI:30616"/>
        <dbReference type="ChEBI" id="CHEBI:43474"/>
        <dbReference type="ChEBI" id="CHEBI:58228"/>
        <dbReference type="ChEBI" id="CHEBI:58359"/>
        <dbReference type="ChEBI" id="CHEBI:456216"/>
        <dbReference type="EC" id="6.3.5.5"/>
    </reaction>
</comment>
<protein>
    <recommendedName>
        <fullName evidence="8">Carbamoyl phosphate synthase small chain</fullName>
        <ecNumber evidence="8">6.3.5.5</ecNumber>
    </recommendedName>
    <alternativeName>
        <fullName evidence="8">Carbamoyl phosphate synthetase glutamine chain</fullName>
    </alternativeName>
</protein>
<reference evidence="10 11" key="1">
    <citation type="submission" date="2016-10" db="EMBL/GenBank/DDBJ databases">
        <authorList>
            <person name="de Groot N.N."/>
        </authorList>
    </citation>
    <scope>NUCLEOTIDE SEQUENCE [LARGE SCALE GENOMIC DNA]</scope>
    <source>
        <strain evidence="11">P4B,CCM 7963,CECT 7998,DSM 25260,IBRC-M 10614,KCTC 13821</strain>
    </source>
</reference>
<feature type="active site" description="Nucleophile" evidence="8">
    <location>
        <position position="244"/>
    </location>
</feature>
<feature type="binding site" evidence="8">
    <location>
        <position position="219"/>
    </location>
    <ligand>
        <name>L-glutamine</name>
        <dbReference type="ChEBI" id="CHEBI:58359"/>
    </ligand>
</feature>
<dbReference type="SUPFAM" id="SSF52021">
    <property type="entry name" value="Carbamoyl phosphate synthetase, small subunit N-terminal domain"/>
    <property type="match status" value="1"/>
</dbReference>
<dbReference type="PROSITE" id="PS51273">
    <property type="entry name" value="GATASE_TYPE_1"/>
    <property type="match status" value="1"/>
</dbReference>
<sequence length="360" mass="40014">MKGYIKLESGEIFEGSIAADTQEEVYGEIVFFTGMTGYQEVMTDPSFHGQIVVFTYPLIGNYGWNEKDYESIKPQPAGLVISEASPEAFHYQAKQTIEEAAYKAGVPLIKGVDTRALVKSIREKGDMGAVMTTSPEKTEVSSYQPIGEQMLIDEVTVREPVTKGEGDHHIVLLDFGYKQSMVESLVKKDCKVTVVPYDISEKELADLEPDGLLFSNGPGNPKQLNGLLPRYRKLAETFPSLGICLGHQLMALAFGGDTEKLRFGHRGANQPVQDTHTNRVFMTSQNHSYVVKENSLPKGEFAVQFKNINDGSVEGLSHLKHDIITVQFHPEAHPGPADSEEIFDQFLEHLKKKGREKTYA</sequence>
<feature type="binding site" evidence="8">
    <location>
        <position position="286"/>
    </location>
    <ligand>
        <name>L-glutamine</name>
        <dbReference type="ChEBI" id="CHEBI:58359"/>
    </ligand>
</feature>
<dbReference type="AlphaFoldDB" id="A0A1G8J4S3"/>
<feature type="binding site" evidence="8">
    <location>
        <position position="217"/>
    </location>
    <ligand>
        <name>L-glutamine</name>
        <dbReference type="ChEBI" id="CHEBI:58359"/>
    </ligand>
</feature>
<comment type="similarity">
    <text evidence="2 8">Belongs to the CarA family.</text>
</comment>
<evidence type="ECO:0000259" key="9">
    <source>
        <dbReference type="SMART" id="SM01097"/>
    </source>
</evidence>
<comment type="subunit">
    <text evidence="8">Composed of two chains; the small (or glutamine) chain promotes the hydrolysis of glutamine to ammonia, which is used by the large (or ammonia) chain to synthesize carbamoyl phosphate. Tetramer of heterodimers (alpha,beta)4.</text>
</comment>
<evidence type="ECO:0000256" key="5">
    <source>
        <dbReference type="ARBA" id="ARBA00022840"/>
    </source>
</evidence>
<name>A0A1G8J4S3_9BACI</name>
<dbReference type="SUPFAM" id="SSF52317">
    <property type="entry name" value="Class I glutamine amidotransferase-like"/>
    <property type="match status" value="1"/>
</dbReference>
<dbReference type="Proteomes" id="UP000199017">
    <property type="component" value="Unassembled WGS sequence"/>
</dbReference>
<feature type="active site" evidence="8">
    <location>
        <position position="329"/>
    </location>
</feature>
<feature type="binding site" evidence="8">
    <location>
        <position position="46"/>
    </location>
    <ligand>
        <name>L-glutamine</name>
        <dbReference type="ChEBI" id="CHEBI:58359"/>
    </ligand>
</feature>
<evidence type="ECO:0000256" key="7">
    <source>
        <dbReference type="ARBA" id="ARBA00048816"/>
    </source>
</evidence>
<comment type="pathway">
    <text evidence="8">Pyrimidine metabolism; UMP biosynthesis via de novo pathway; (S)-dihydroorotate from bicarbonate: step 1/3.</text>
</comment>
<dbReference type="GO" id="GO:0006526">
    <property type="term" value="P:L-arginine biosynthetic process"/>
    <property type="evidence" value="ECO:0007669"/>
    <property type="project" value="UniProtKB-UniRule"/>
</dbReference>
<dbReference type="PRINTS" id="PR00096">
    <property type="entry name" value="GATASE"/>
</dbReference>
<evidence type="ECO:0000256" key="4">
    <source>
        <dbReference type="ARBA" id="ARBA00022741"/>
    </source>
</evidence>
<comment type="function">
    <text evidence="8">Small subunit of the glutamine-dependent carbamoyl phosphate synthetase (CPSase). CPSase catalyzes the formation of carbamoyl phosphate from the ammonia moiety of glutamine, carbonate, and phosphate donated by ATP, constituting the first step of 2 biosynthetic pathways, one leading to arginine and/or urea and the other to pyrimidine nucleotides. The small subunit (glutamine amidotransferase) binds and cleaves glutamine to supply the large subunit with the substrate ammonia.</text>
</comment>
<evidence type="ECO:0000256" key="2">
    <source>
        <dbReference type="ARBA" id="ARBA00007800"/>
    </source>
</evidence>
<dbReference type="InterPro" id="IPR036480">
    <property type="entry name" value="CarbP_synth_ssu_N_sf"/>
</dbReference>
<keyword evidence="8" id="KW-0028">Amino-acid biosynthesis</keyword>
<keyword evidence="4 8" id="KW-0547">Nucleotide-binding</keyword>
<comment type="catalytic activity">
    <reaction evidence="8">
        <text>L-glutamine + H2O = L-glutamate + NH4(+)</text>
        <dbReference type="Rhea" id="RHEA:15889"/>
        <dbReference type="ChEBI" id="CHEBI:15377"/>
        <dbReference type="ChEBI" id="CHEBI:28938"/>
        <dbReference type="ChEBI" id="CHEBI:29985"/>
        <dbReference type="ChEBI" id="CHEBI:58359"/>
    </reaction>
</comment>
<dbReference type="SMART" id="SM01097">
    <property type="entry name" value="CPSase_sm_chain"/>
    <property type="match status" value="1"/>
</dbReference>
<dbReference type="InterPro" id="IPR002474">
    <property type="entry name" value="CarbamoylP_synth_ssu_N"/>
</dbReference>
<keyword evidence="6 8" id="KW-0315">Glutamine amidotransferase</keyword>
<dbReference type="Gene3D" id="3.40.50.880">
    <property type="match status" value="1"/>
</dbReference>
<comment type="caution">
    <text evidence="8">Lacks conserved residue(s) required for the propagation of feature annotation.</text>
</comment>